<evidence type="ECO:0000313" key="2">
    <source>
        <dbReference type="EMBL" id="MCI5754977.1"/>
    </source>
</evidence>
<evidence type="ECO:0000259" key="1">
    <source>
        <dbReference type="Pfam" id="PF01936"/>
    </source>
</evidence>
<evidence type="ECO:0000313" key="3">
    <source>
        <dbReference type="Proteomes" id="UP001139365"/>
    </source>
</evidence>
<dbReference type="Proteomes" id="UP001139365">
    <property type="component" value="Unassembled WGS sequence"/>
</dbReference>
<organism evidence="2 3">
    <name type="scientific">Candidatus Colimorpha enterica</name>
    <dbReference type="NCBI Taxonomy" id="3083063"/>
    <lineage>
        <taxon>Bacteria</taxon>
        <taxon>Pseudomonadati</taxon>
        <taxon>Bacteroidota</taxon>
        <taxon>Bacteroidia</taxon>
        <taxon>Bacteroidales</taxon>
        <taxon>Candidatus Colimorpha</taxon>
    </lineage>
</organism>
<dbReference type="Pfam" id="PF01936">
    <property type="entry name" value="NYN"/>
    <property type="match status" value="1"/>
</dbReference>
<accession>A0AAE3FFB7</accession>
<dbReference type="Gene3D" id="3.40.50.1010">
    <property type="entry name" value="5'-nuclease"/>
    <property type="match status" value="1"/>
</dbReference>
<feature type="domain" description="NYN" evidence="1">
    <location>
        <begin position="19"/>
        <end position="158"/>
    </location>
</feature>
<comment type="caution">
    <text evidence="2">The sequence shown here is derived from an EMBL/GenBank/DDBJ whole genome shotgun (WGS) entry which is preliminary data.</text>
</comment>
<reference evidence="2 3" key="1">
    <citation type="submission" date="2022-03" db="EMBL/GenBank/DDBJ databases">
        <title>Metagenome-assembled genomes from swine fecal metagenomes.</title>
        <authorList>
            <person name="Holman D.B."/>
            <person name="Kommadath A."/>
        </authorList>
    </citation>
    <scope>NUCLEOTIDE SEQUENCE [LARGE SCALE GENOMIC DNA]</scope>
    <source>
        <strain evidence="2">SUG147</strain>
    </source>
</reference>
<dbReference type="GO" id="GO:0004540">
    <property type="term" value="F:RNA nuclease activity"/>
    <property type="evidence" value="ECO:0007669"/>
    <property type="project" value="InterPro"/>
</dbReference>
<sequence>MFRLFGRKKTDGKPKAIAFVDYEHWYISLDKLFGNMRPDIKAWRDALSEKYEMEEIIFFADFSNPALRQEIPRIREVSNYIIETQNTSTSFKKDFTDFIMLDHIYQKAMKSKDIGTFILFSGDGHFNSVCSFLISQLGKKVVVYAIRGAMSNQLKNTASWVELLPEIVDPYLDAYRLILKNLKYLEENKAKKSYPTFWATVESVSRFNRIRRKDVAMALHSMIDKGYVVQKEVDFGGGKIIQSISVDWKKCRADGIDAD</sequence>
<name>A0AAE3FFB7_9BACT</name>
<proteinExistence type="predicted"/>
<dbReference type="AlphaFoldDB" id="A0AAE3FFB7"/>
<dbReference type="EMBL" id="JALEMU010000028">
    <property type="protein sequence ID" value="MCI5754977.1"/>
    <property type="molecule type" value="Genomic_DNA"/>
</dbReference>
<dbReference type="InterPro" id="IPR021139">
    <property type="entry name" value="NYN"/>
</dbReference>
<gene>
    <name evidence="2" type="ORF">MR241_01635</name>
</gene>
<protein>
    <submittedName>
        <fullName evidence="2">NYN domain-containing protein</fullName>
    </submittedName>
</protein>